<accession>A0A5B7CYJ2</accession>
<reference evidence="3 4" key="1">
    <citation type="submission" date="2019-05" db="EMBL/GenBank/DDBJ databases">
        <title>Another draft genome of Portunus trituberculatus and its Hox gene families provides insights of decapod evolution.</title>
        <authorList>
            <person name="Jeong J.-H."/>
            <person name="Song I."/>
            <person name="Kim S."/>
            <person name="Choi T."/>
            <person name="Kim D."/>
            <person name="Ryu S."/>
            <person name="Kim W."/>
        </authorList>
    </citation>
    <scope>NUCLEOTIDE SEQUENCE [LARGE SCALE GENOMIC DNA]</scope>
    <source>
        <tissue evidence="3">Muscle</tissue>
    </source>
</reference>
<feature type="chain" id="PRO_5023078961" evidence="2">
    <location>
        <begin position="20"/>
        <end position="85"/>
    </location>
</feature>
<feature type="compositionally biased region" description="Low complexity" evidence="1">
    <location>
        <begin position="49"/>
        <end position="62"/>
    </location>
</feature>
<name>A0A5B7CYJ2_PORTR</name>
<proteinExistence type="predicted"/>
<organism evidence="3 4">
    <name type="scientific">Portunus trituberculatus</name>
    <name type="common">Swimming crab</name>
    <name type="synonym">Neptunus trituberculatus</name>
    <dbReference type="NCBI Taxonomy" id="210409"/>
    <lineage>
        <taxon>Eukaryota</taxon>
        <taxon>Metazoa</taxon>
        <taxon>Ecdysozoa</taxon>
        <taxon>Arthropoda</taxon>
        <taxon>Crustacea</taxon>
        <taxon>Multicrustacea</taxon>
        <taxon>Malacostraca</taxon>
        <taxon>Eumalacostraca</taxon>
        <taxon>Eucarida</taxon>
        <taxon>Decapoda</taxon>
        <taxon>Pleocyemata</taxon>
        <taxon>Brachyura</taxon>
        <taxon>Eubrachyura</taxon>
        <taxon>Portunoidea</taxon>
        <taxon>Portunidae</taxon>
        <taxon>Portuninae</taxon>
        <taxon>Portunus</taxon>
    </lineage>
</organism>
<evidence type="ECO:0000256" key="2">
    <source>
        <dbReference type="SAM" id="SignalP"/>
    </source>
</evidence>
<keyword evidence="2" id="KW-0732">Signal</keyword>
<dbReference type="EMBL" id="VSRR010000330">
    <property type="protein sequence ID" value="MPC14135.1"/>
    <property type="molecule type" value="Genomic_DNA"/>
</dbReference>
<feature type="compositionally biased region" description="Polar residues" evidence="1">
    <location>
        <begin position="63"/>
        <end position="72"/>
    </location>
</feature>
<evidence type="ECO:0000313" key="3">
    <source>
        <dbReference type="EMBL" id="MPC14135.1"/>
    </source>
</evidence>
<keyword evidence="4" id="KW-1185">Reference proteome</keyword>
<comment type="caution">
    <text evidence="3">The sequence shown here is derived from an EMBL/GenBank/DDBJ whole genome shotgun (WGS) entry which is preliminary data.</text>
</comment>
<evidence type="ECO:0000313" key="4">
    <source>
        <dbReference type="Proteomes" id="UP000324222"/>
    </source>
</evidence>
<feature type="signal peptide" evidence="2">
    <location>
        <begin position="1"/>
        <end position="19"/>
    </location>
</feature>
<evidence type="ECO:0000256" key="1">
    <source>
        <dbReference type="SAM" id="MobiDB-lite"/>
    </source>
</evidence>
<protein>
    <submittedName>
        <fullName evidence="3">Uncharacterized protein</fullName>
    </submittedName>
</protein>
<sequence>MRAAVEAILAALGITVGTAAVTAPEHLAAGEGAGALMAIRTGQMSAHTCTTTTATNSSSRHSITPQLTQASTRLPHPQRTAGRHA</sequence>
<gene>
    <name evidence="3" type="ORF">E2C01_006889</name>
</gene>
<dbReference type="AlphaFoldDB" id="A0A5B7CYJ2"/>
<dbReference type="Proteomes" id="UP000324222">
    <property type="component" value="Unassembled WGS sequence"/>
</dbReference>
<feature type="region of interest" description="Disordered" evidence="1">
    <location>
        <begin position="49"/>
        <end position="85"/>
    </location>
</feature>